<accession>A0A2P4P7F4</accession>
<comment type="caution">
    <text evidence="2">The sequence shown here is derived from an EMBL/GenBank/DDBJ whole genome shotgun (WGS) entry which is preliminary data.</text>
</comment>
<sequence length="198" mass="23645">VQHMERNIYSSQKVSEWLRGRTSKKRKSQNNDKANLSKMKQEVDNEQKRRRATSQRSLRDIKQDFQDTQNYNVSFDIMILVLLRSKYLLSFNLFGYWSIFDLTQESFHGCTEFTQSEINQISQDFSDRVHWSPEPAHKYLQRYFESNCDPSKVVDIEDHAMFKLVETKQQKHSSKNYIWRICVESIDEQLSSIVRSQS</sequence>
<dbReference type="Proteomes" id="UP000018888">
    <property type="component" value="Unassembled WGS sequence"/>
</dbReference>
<feature type="non-terminal residue" evidence="2">
    <location>
        <position position="1"/>
    </location>
</feature>
<dbReference type="AlphaFoldDB" id="A0A2P4P7F4"/>
<reference evidence="2 3" key="1">
    <citation type="journal article" date="2013" name="Proc. Natl. Acad. Sci. U.S.A.">
        <title>Genome of an arbuscular mycorrhizal fungus provides insight into the oldest plant symbiosis.</title>
        <authorList>
            <person name="Tisserant E."/>
            <person name="Malbreil M."/>
            <person name="Kuo A."/>
            <person name="Kohler A."/>
            <person name="Symeonidi A."/>
            <person name="Balestrini R."/>
            <person name="Charron P."/>
            <person name="Duensing N."/>
            <person name="Frei Dit Frey N."/>
            <person name="Gianinazzi-Pearson V."/>
            <person name="Gilbert L.B."/>
            <person name="Handa Y."/>
            <person name="Herr J.R."/>
            <person name="Hijri M."/>
            <person name="Koul R."/>
            <person name="Kawaguchi M."/>
            <person name="Krajinski F."/>
            <person name="Lammers P.J."/>
            <person name="Masclaux F.G."/>
            <person name="Murat C."/>
            <person name="Morin E."/>
            <person name="Ndikumana S."/>
            <person name="Pagni M."/>
            <person name="Petitpierre D."/>
            <person name="Requena N."/>
            <person name="Rosikiewicz P."/>
            <person name="Riley R."/>
            <person name="Saito K."/>
            <person name="San Clemente H."/>
            <person name="Shapiro H."/>
            <person name="van Tuinen D."/>
            <person name="Becard G."/>
            <person name="Bonfante P."/>
            <person name="Paszkowski U."/>
            <person name="Shachar-Hill Y.Y."/>
            <person name="Tuskan G.A."/>
            <person name="Young P.W."/>
            <person name="Sanders I.R."/>
            <person name="Henrissat B."/>
            <person name="Rensing S.A."/>
            <person name="Grigoriev I.V."/>
            <person name="Corradi N."/>
            <person name="Roux C."/>
            <person name="Martin F."/>
        </authorList>
    </citation>
    <scope>NUCLEOTIDE SEQUENCE [LARGE SCALE GENOMIC DNA]</scope>
    <source>
        <strain evidence="2 3">DAOM 197198</strain>
    </source>
</reference>
<keyword evidence="3" id="KW-1185">Reference proteome</keyword>
<dbReference type="EMBL" id="AUPC02000347">
    <property type="protein sequence ID" value="POG61308.1"/>
    <property type="molecule type" value="Genomic_DNA"/>
</dbReference>
<gene>
    <name evidence="2" type="ORF">GLOIN_2v1704847</name>
</gene>
<feature type="region of interest" description="Disordered" evidence="1">
    <location>
        <begin position="18"/>
        <end position="59"/>
    </location>
</feature>
<proteinExistence type="predicted"/>
<name>A0A2P4P7F4_RHIID</name>
<evidence type="ECO:0000313" key="2">
    <source>
        <dbReference type="EMBL" id="POG61308.1"/>
    </source>
</evidence>
<dbReference type="VEuPathDB" id="FungiDB:RhiirFUN_002473"/>
<protein>
    <submittedName>
        <fullName evidence="2">Uncharacterized protein</fullName>
    </submittedName>
</protein>
<evidence type="ECO:0000256" key="1">
    <source>
        <dbReference type="SAM" id="MobiDB-lite"/>
    </source>
</evidence>
<organism evidence="2 3">
    <name type="scientific">Rhizophagus irregularis (strain DAOM 181602 / DAOM 197198 / MUCL 43194)</name>
    <name type="common">Arbuscular mycorrhizal fungus</name>
    <name type="synonym">Glomus intraradices</name>
    <dbReference type="NCBI Taxonomy" id="747089"/>
    <lineage>
        <taxon>Eukaryota</taxon>
        <taxon>Fungi</taxon>
        <taxon>Fungi incertae sedis</taxon>
        <taxon>Mucoromycota</taxon>
        <taxon>Glomeromycotina</taxon>
        <taxon>Glomeromycetes</taxon>
        <taxon>Glomerales</taxon>
        <taxon>Glomeraceae</taxon>
        <taxon>Rhizophagus</taxon>
    </lineage>
</organism>
<reference evidence="2 3" key="2">
    <citation type="journal article" date="2018" name="New Phytol.">
        <title>High intraspecific genome diversity in the model arbuscular mycorrhizal symbiont Rhizophagus irregularis.</title>
        <authorList>
            <person name="Chen E.C.H."/>
            <person name="Morin E."/>
            <person name="Beaudet D."/>
            <person name="Noel J."/>
            <person name="Yildirir G."/>
            <person name="Ndikumana S."/>
            <person name="Charron P."/>
            <person name="St-Onge C."/>
            <person name="Giorgi J."/>
            <person name="Kruger M."/>
            <person name="Marton T."/>
            <person name="Ropars J."/>
            <person name="Grigoriev I.V."/>
            <person name="Hainaut M."/>
            <person name="Henrissat B."/>
            <person name="Roux C."/>
            <person name="Martin F."/>
            <person name="Corradi N."/>
        </authorList>
    </citation>
    <scope>NUCLEOTIDE SEQUENCE [LARGE SCALE GENOMIC DNA]</scope>
    <source>
        <strain evidence="2 3">DAOM 197198</strain>
    </source>
</reference>
<evidence type="ECO:0000313" key="3">
    <source>
        <dbReference type="Proteomes" id="UP000018888"/>
    </source>
</evidence>